<sequence>MTEYTLHVPSIRGTTKNAPDMPYQEDDFATDDLADIDDYFLLSTSDIPPEGFDDLYIPVAHLDQRLSLPLLRRAVEELDTLEDLDAETKKATIDMIHDLAECFPDEGLDAGYDG</sequence>
<proteinExistence type="predicted"/>
<evidence type="ECO:0000313" key="3">
    <source>
        <dbReference type="Proteomes" id="UP001597187"/>
    </source>
</evidence>
<reference evidence="2 3" key="1">
    <citation type="journal article" date="2019" name="Int. J. Syst. Evol. Microbiol.">
        <title>The Global Catalogue of Microorganisms (GCM) 10K type strain sequencing project: providing services to taxonomists for standard genome sequencing and annotation.</title>
        <authorList>
            <consortium name="The Broad Institute Genomics Platform"/>
            <consortium name="The Broad Institute Genome Sequencing Center for Infectious Disease"/>
            <person name="Wu L."/>
            <person name="Ma J."/>
        </authorList>
    </citation>
    <scope>NUCLEOTIDE SEQUENCE [LARGE SCALE GENOMIC DNA]</scope>
    <source>
        <strain evidence="2 3">CGMCC 1.12563</strain>
    </source>
</reference>
<dbReference type="Proteomes" id="UP001597187">
    <property type="component" value="Unassembled WGS sequence"/>
</dbReference>
<feature type="region of interest" description="Disordered" evidence="1">
    <location>
        <begin position="1"/>
        <end position="23"/>
    </location>
</feature>
<organism evidence="2 3">
    <name type="scientific">Halomarina rubra</name>
    <dbReference type="NCBI Taxonomy" id="2071873"/>
    <lineage>
        <taxon>Archaea</taxon>
        <taxon>Methanobacteriati</taxon>
        <taxon>Methanobacteriota</taxon>
        <taxon>Stenosarchaea group</taxon>
        <taxon>Halobacteria</taxon>
        <taxon>Halobacteriales</taxon>
        <taxon>Natronomonadaceae</taxon>
        <taxon>Halomarina</taxon>
    </lineage>
</organism>
<gene>
    <name evidence="2" type="ORF">ACFSBT_01805</name>
</gene>
<evidence type="ECO:0000256" key="1">
    <source>
        <dbReference type="SAM" id="MobiDB-lite"/>
    </source>
</evidence>
<dbReference type="AlphaFoldDB" id="A0ABD6AQQ8"/>
<dbReference type="RefSeq" id="WP_250872002.1">
    <property type="nucleotide sequence ID" value="NZ_JALXFV010000002.1"/>
</dbReference>
<protein>
    <submittedName>
        <fullName evidence="2">Uncharacterized protein</fullName>
    </submittedName>
</protein>
<evidence type="ECO:0000313" key="2">
    <source>
        <dbReference type="EMBL" id="MFD1512014.1"/>
    </source>
</evidence>
<accession>A0ABD6AQQ8</accession>
<dbReference type="EMBL" id="JBHUDC010000002">
    <property type="protein sequence ID" value="MFD1512014.1"/>
    <property type="molecule type" value="Genomic_DNA"/>
</dbReference>
<keyword evidence="3" id="KW-1185">Reference proteome</keyword>
<name>A0ABD6AQQ8_9EURY</name>
<comment type="caution">
    <text evidence="2">The sequence shown here is derived from an EMBL/GenBank/DDBJ whole genome shotgun (WGS) entry which is preliminary data.</text>
</comment>